<comment type="caution">
    <text evidence="1">The sequence shown here is derived from an EMBL/GenBank/DDBJ whole genome shotgun (WGS) entry which is preliminary data.</text>
</comment>
<dbReference type="Proteomes" id="UP000828941">
    <property type="component" value="Chromosome 12"/>
</dbReference>
<dbReference type="EMBL" id="CM039437">
    <property type="protein sequence ID" value="KAI4306287.1"/>
    <property type="molecule type" value="Genomic_DNA"/>
</dbReference>
<name>A0ACB9L9J7_BAUVA</name>
<proteinExistence type="predicted"/>
<gene>
    <name evidence="1" type="ORF">L6164_029576</name>
</gene>
<organism evidence="1 2">
    <name type="scientific">Bauhinia variegata</name>
    <name type="common">Purple orchid tree</name>
    <name type="synonym">Phanera variegata</name>
    <dbReference type="NCBI Taxonomy" id="167791"/>
    <lineage>
        <taxon>Eukaryota</taxon>
        <taxon>Viridiplantae</taxon>
        <taxon>Streptophyta</taxon>
        <taxon>Embryophyta</taxon>
        <taxon>Tracheophyta</taxon>
        <taxon>Spermatophyta</taxon>
        <taxon>Magnoliopsida</taxon>
        <taxon>eudicotyledons</taxon>
        <taxon>Gunneridae</taxon>
        <taxon>Pentapetalae</taxon>
        <taxon>rosids</taxon>
        <taxon>fabids</taxon>
        <taxon>Fabales</taxon>
        <taxon>Fabaceae</taxon>
        <taxon>Cercidoideae</taxon>
        <taxon>Cercideae</taxon>
        <taxon>Bauhiniinae</taxon>
        <taxon>Bauhinia</taxon>
    </lineage>
</organism>
<reference evidence="1 2" key="1">
    <citation type="journal article" date="2022" name="DNA Res.">
        <title>Chromosomal-level genome assembly of the orchid tree Bauhinia variegata (Leguminosae; Cercidoideae) supports the allotetraploid origin hypothesis of Bauhinia.</title>
        <authorList>
            <person name="Zhong Y."/>
            <person name="Chen Y."/>
            <person name="Zheng D."/>
            <person name="Pang J."/>
            <person name="Liu Y."/>
            <person name="Luo S."/>
            <person name="Meng S."/>
            <person name="Qian L."/>
            <person name="Wei D."/>
            <person name="Dai S."/>
            <person name="Zhou R."/>
        </authorList>
    </citation>
    <scope>NUCLEOTIDE SEQUENCE [LARGE SCALE GENOMIC DNA]</scope>
    <source>
        <strain evidence="1">BV-YZ2020</strain>
    </source>
</reference>
<keyword evidence="2" id="KW-1185">Reference proteome</keyword>
<accession>A0ACB9L9J7</accession>
<sequence>MAEMLVDLRWELQCSKFNSGRCKGQFKLVERRVMLINCRHSPSRLGTMSSTGENGRKESNGFASPVNKCRFKEGKCRTMSNPSEQKPFHYSNSSLRESWFAFADSPEFSNDGSWPIQFKGNTEDAVDFHCETASPDTLLQESVSKHEEIKVNLQQESCRNLELVEEFSKGDNGMPSEKMARGATISNNHTQESEGTEDTITKMALGSPGNVEEISSPLMKSDKHESKAITIKKKCDAEIPLKCKISNEGGQVMMFKSYVHQLFCVQKRY</sequence>
<evidence type="ECO:0000313" key="1">
    <source>
        <dbReference type="EMBL" id="KAI4306287.1"/>
    </source>
</evidence>
<evidence type="ECO:0000313" key="2">
    <source>
        <dbReference type="Proteomes" id="UP000828941"/>
    </source>
</evidence>
<protein>
    <submittedName>
        <fullName evidence="1">Uncharacterized protein</fullName>
    </submittedName>
</protein>